<comment type="subcellular location">
    <subcellularLocation>
        <location evidence="1">Membrane</location>
        <topology evidence="1">Multi-pass membrane protein</topology>
    </subcellularLocation>
</comment>
<dbReference type="PANTHER" id="PTHR30477:SF13">
    <property type="entry name" value="IRON TRANSPORT SYSTEM MEMBRANE PROTEIN HI_0360-RELATED"/>
    <property type="match status" value="1"/>
</dbReference>
<evidence type="ECO:0000313" key="10">
    <source>
        <dbReference type="EMBL" id="KGA15935.1"/>
    </source>
</evidence>
<sequence>MDWLIEPFQYEFILRALLAGSLAAIACSLIGTWVVIRGMSFMGDALAHGVLPGIAVAFIIGIDIAIGAFVSAIVMVIGINLVNRASKLSTDTGIGLLFVGMLALGVVIISRTRSFSGDLTSFLFGSVLGVKDSDIWLQAVAAIFTLVAVIAFHRLFLALSFNPEKAATLGMRPRLAHIAMLTLIAIAIVASFRTVGTLLVFGLLIAPPATAALLVRRVPAMMATACFIGVSSIFIGLLITYHFDTAAGATMAGTAVAIFFVVLAVRELALRIGRRTQLQHA</sequence>
<dbReference type="EMBL" id="CAEZTR010000010">
    <property type="protein sequence ID" value="CAB4567184.1"/>
    <property type="molecule type" value="Genomic_DNA"/>
</dbReference>
<dbReference type="GO" id="GO:0010043">
    <property type="term" value="P:response to zinc ion"/>
    <property type="evidence" value="ECO:0007669"/>
    <property type="project" value="TreeGrafter"/>
</dbReference>
<comment type="similarity">
    <text evidence="2">Belongs to the ABC-3 integral membrane protein family.</text>
</comment>
<keyword evidence="4 6" id="KW-1133">Transmembrane helix</keyword>
<feature type="transmembrane region" description="Helical" evidence="6">
    <location>
        <begin position="222"/>
        <end position="241"/>
    </location>
</feature>
<name>A0A094PW16_9ZZZZ</name>
<evidence type="ECO:0000256" key="2">
    <source>
        <dbReference type="ARBA" id="ARBA00008034"/>
    </source>
</evidence>
<dbReference type="GO" id="GO:0055085">
    <property type="term" value="P:transmembrane transport"/>
    <property type="evidence" value="ECO:0007669"/>
    <property type="project" value="InterPro"/>
</dbReference>
<dbReference type="EMBL" id="CAEZVV010000069">
    <property type="protein sequence ID" value="CAB4647941.1"/>
    <property type="molecule type" value="Genomic_DNA"/>
</dbReference>
<dbReference type="Gene3D" id="1.10.3470.10">
    <property type="entry name" value="ABC transporter involved in vitamin B12 uptake, BtuC"/>
    <property type="match status" value="1"/>
</dbReference>
<proteinExistence type="inferred from homology"/>
<protein>
    <submittedName>
        <fullName evidence="10">Putative metal ABC transporter permease protein</fullName>
    </submittedName>
    <submittedName>
        <fullName evidence="7">Unannotated protein</fullName>
    </submittedName>
</protein>
<reference evidence="10" key="1">
    <citation type="submission" date="2014-06" db="EMBL/GenBank/DDBJ databases">
        <title>Key roles for freshwater Actinobacteria revealed by deep metagenomic sequencing.</title>
        <authorList>
            <person name="Ghai R."/>
            <person name="Mizuno C.M."/>
            <person name="Picazo A."/>
            <person name="Camacho A."/>
            <person name="Rodriguez-Valera F."/>
        </authorList>
    </citation>
    <scope>NUCLEOTIDE SEQUENCE</scope>
</reference>
<feature type="transmembrane region" description="Helical" evidence="6">
    <location>
        <begin position="135"/>
        <end position="155"/>
    </location>
</feature>
<dbReference type="EMBL" id="JNSL01000098">
    <property type="protein sequence ID" value="KGA15935.1"/>
    <property type="molecule type" value="Genomic_DNA"/>
</dbReference>
<feature type="transmembrane region" description="Helical" evidence="6">
    <location>
        <begin position="198"/>
        <end position="215"/>
    </location>
</feature>
<evidence type="ECO:0000313" key="9">
    <source>
        <dbReference type="EMBL" id="CAB4691715.1"/>
    </source>
</evidence>
<gene>
    <name evidence="10" type="ORF">GM51_13735</name>
    <name evidence="7" type="ORF">UFOPK1711_00281</name>
    <name evidence="8" type="ORF">UFOPK2143_01101</name>
    <name evidence="9" type="ORF">UFOPK2350_01615</name>
</gene>
<evidence type="ECO:0000256" key="6">
    <source>
        <dbReference type="SAM" id="Phobius"/>
    </source>
</evidence>
<dbReference type="Pfam" id="PF00950">
    <property type="entry name" value="ABC-3"/>
    <property type="match status" value="1"/>
</dbReference>
<evidence type="ECO:0000256" key="1">
    <source>
        <dbReference type="ARBA" id="ARBA00004141"/>
    </source>
</evidence>
<dbReference type="AlphaFoldDB" id="A0A094PW16"/>
<keyword evidence="3 6" id="KW-0812">Transmembrane</keyword>
<organism evidence="10">
    <name type="scientific">freshwater metagenome</name>
    <dbReference type="NCBI Taxonomy" id="449393"/>
    <lineage>
        <taxon>unclassified sequences</taxon>
        <taxon>metagenomes</taxon>
        <taxon>ecological metagenomes</taxon>
    </lineage>
</organism>
<accession>A0A094PW16</accession>
<dbReference type="InterPro" id="IPR037294">
    <property type="entry name" value="ABC_BtuC-like"/>
</dbReference>
<dbReference type="PANTHER" id="PTHR30477">
    <property type="entry name" value="ABC-TRANSPORTER METAL-BINDING PROTEIN"/>
    <property type="match status" value="1"/>
</dbReference>
<feature type="transmembrane region" description="Helical" evidence="6">
    <location>
        <begin position="56"/>
        <end position="82"/>
    </location>
</feature>
<dbReference type="CDD" id="cd06550">
    <property type="entry name" value="TM_ABC_iron-siderophores_like"/>
    <property type="match status" value="1"/>
</dbReference>
<evidence type="ECO:0000256" key="4">
    <source>
        <dbReference type="ARBA" id="ARBA00022989"/>
    </source>
</evidence>
<dbReference type="GO" id="GO:0043190">
    <property type="term" value="C:ATP-binding cassette (ABC) transporter complex"/>
    <property type="evidence" value="ECO:0007669"/>
    <property type="project" value="InterPro"/>
</dbReference>
<reference evidence="7" key="2">
    <citation type="submission" date="2020-05" db="EMBL/GenBank/DDBJ databases">
        <authorList>
            <person name="Chiriac C."/>
            <person name="Salcher M."/>
            <person name="Ghai R."/>
            <person name="Kavagutti S V."/>
        </authorList>
    </citation>
    <scope>NUCLEOTIDE SEQUENCE</scope>
</reference>
<evidence type="ECO:0000313" key="8">
    <source>
        <dbReference type="EMBL" id="CAB4647941.1"/>
    </source>
</evidence>
<evidence type="ECO:0000256" key="5">
    <source>
        <dbReference type="ARBA" id="ARBA00023136"/>
    </source>
</evidence>
<dbReference type="SUPFAM" id="SSF81345">
    <property type="entry name" value="ABC transporter involved in vitamin B12 uptake, BtuC"/>
    <property type="match status" value="1"/>
</dbReference>
<evidence type="ECO:0000256" key="3">
    <source>
        <dbReference type="ARBA" id="ARBA00022692"/>
    </source>
</evidence>
<feature type="transmembrane region" description="Helical" evidence="6">
    <location>
        <begin position="247"/>
        <end position="265"/>
    </location>
</feature>
<dbReference type="NCBIfam" id="NF040871">
    <property type="entry name" value="AztB"/>
    <property type="match status" value="1"/>
</dbReference>
<keyword evidence="5 6" id="KW-0472">Membrane</keyword>
<feature type="transmembrane region" description="Helical" evidence="6">
    <location>
        <begin position="12"/>
        <end position="36"/>
    </location>
</feature>
<dbReference type="InterPro" id="IPR001626">
    <property type="entry name" value="ABC_TroCD"/>
</dbReference>
<evidence type="ECO:0000313" key="7">
    <source>
        <dbReference type="EMBL" id="CAB4567184.1"/>
    </source>
</evidence>
<dbReference type="EMBL" id="CAEZXE010000183">
    <property type="protein sequence ID" value="CAB4691715.1"/>
    <property type="molecule type" value="Genomic_DNA"/>
</dbReference>
<feature type="transmembrane region" description="Helical" evidence="6">
    <location>
        <begin position="175"/>
        <end position="192"/>
    </location>
</feature>
<feature type="transmembrane region" description="Helical" evidence="6">
    <location>
        <begin position="94"/>
        <end position="115"/>
    </location>
</feature>